<keyword evidence="2" id="KW-1185">Reference proteome</keyword>
<evidence type="ECO:0000313" key="2">
    <source>
        <dbReference type="Proteomes" id="UP000325255"/>
    </source>
</evidence>
<protein>
    <submittedName>
        <fullName evidence="1">Phosphonate metabolism protein/1,5-bisphosphokinase (PRPP-forming) PhnN</fullName>
    </submittedName>
</protein>
<dbReference type="OrthoDB" id="341217at2"/>
<sequence>MLVLVIGPSGESGTALLAGVRAALAGDDRFSFPRPQITRRASGNPDSHEPVDRESFELRRAVGAYAMSWQEDGIRYGIPAEIALDLDLGHIVVIAAAHAVIAEASRRFRVSVLESAAASPDAVATLVAELRLLARQLDSVVSLPG</sequence>
<proteinExistence type="predicted"/>
<organism evidence="1 2">
    <name type="scientific">Rhodovastum atsumiense</name>
    <dbReference type="NCBI Taxonomy" id="504468"/>
    <lineage>
        <taxon>Bacteria</taxon>
        <taxon>Pseudomonadati</taxon>
        <taxon>Pseudomonadota</taxon>
        <taxon>Alphaproteobacteria</taxon>
        <taxon>Acetobacterales</taxon>
        <taxon>Acetobacteraceae</taxon>
        <taxon>Rhodovastum</taxon>
    </lineage>
</organism>
<dbReference type="RefSeq" id="WP_150040884.1">
    <property type="nucleotide sequence ID" value="NZ_OW485601.1"/>
</dbReference>
<dbReference type="GO" id="GO:0016301">
    <property type="term" value="F:kinase activity"/>
    <property type="evidence" value="ECO:0007669"/>
    <property type="project" value="UniProtKB-KW"/>
</dbReference>
<dbReference type="EMBL" id="VWPK01000015">
    <property type="protein sequence ID" value="KAA5612068.1"/>
    <property type="molecule type" value="Genomic_DNA"/>
</dbReference>
<name>A0A5M6IXE4_9PROT</name>
<evidence type="ECO:0000313" key="1">
    <source>
        <dbReference type="EMBL" id="KAA5612068.1"/>
    </source>
</evidence>
<dbReference type="Proteomes" id="UP000325255">
    <property type="component" value="Unassembled WGS sequence"/>
</dbReference>
<comment type="caution">
    <text evidence="1">The sequence shown here is derived from an EMBL/GenBank/DDBJ whole genome shotgun (WGS) entry which is preliminary data.</text>
</comment>
<dbReference type="AlphaFoldDB" id="A0A5M6IXE4"/>
<keyword evidence="1" id="KW-0808">Transferase</keyword>
<reference evidence="1 2" key="1">
    <citation type="submission" date="2019-09" db="EMBL/GenBank/DDBJ databases">
        <title>Genome sequence of Rhodovastum atsumiense, a diverse member of the Acetobacteraceae family of non-sulfur purple photosynthetic bacteria.</title>
        <authorList>
            <person name="Meyer T."/>
            <person name="Kyndt J."/>
        </authorList>
    </citation>
    <scope>NUCLEOTIDE SEQUENCE [LARGE SCALE GENOMIC DNA]</scope>
    <source>
        <strain evidence="1 2">DSM 21279</strain>
    </source>
</reference>
<gene>
    <name evidence="1" type="ORF">F1189_11460</name>
</gene>
<keyword evidence="1" id="KW-0418">Kinase</keyword>
<accession>A0A5M6IXE4</accession>